<dbReference type="InterPro" id="IPR001279">
    <property type="entry name" value="Metallo-B-lactamas"/>
</dbReference>
<reference evidence="6 7" key="1">
    <citation type="submission" date="2020-07" db="EMBL/GenBank/DDBJ databases">
        <title>Genomic Encyclopedia of Type Strains, Phase IV (KMG-V): Genome sequencing to study the core and pangenomes of soil and plant-associated prokaryotes.</title>
        <authorList>
            <person name="Whitman W."/>
        </authorList>
    </citation>
    <scope>NUCLEOTIDE SEQUENCE [LARGE SCALE GENOMIC DNA]</scope>
    <source>
        <strain evidence="6 7">SAS40</strain>
    </source>
</reference>
<comment type="caution">
    <text evidence="6">The sequence shown here is derived from an EMBL/GenBank/DDBJ whole genome shotgun (WGS) entry which is preliminary data.</text>
</comment>
<dbReference type="GO" id="GO:0016787">
    <property type="term" value="F:hydrolase activity"/>
    <property type="evidence" value="ECO:0007669"/>
    <property type="project" value="UniProtKB-KW"/>
</dbReference>
<dbReference type="CDD" id="cd16277">
    <property type="entry name" value="metallo-hydrolase-like_MBL-fold"/>
    <property type="match status" value="1"/>
</dbReference>
<comment type="similarity">
    <text evidence="1">Belongs to the metallo-beta-lactamase superfamily.</text>
</comment>
<dbReference type="RefSeq" id="WP_179586198.1">
    <property type="nucleotide sequence ID" value="NZ_JACBYR010000001.1"/>
</dbReference>
<gene>
    <name evidence="6" type="ORF">FHW18_002201</name>
</gene>
<sequence>MTGIDPAVIDPAVIDPAVIDFGGVQLVRLVEAEGPLLRPAEIFPDSTPQDIQANLDWLVPRFYDPDTDRLVISIQSFLLRSGGKNILVDTCVGDCKPRVRADFDRQQWGWLDRLKATGLGVEDINIVLSTHLHVDHVGWHTTLVDGVWTPTFPNARYLFTHPEWDYWKANEGHPGLLRTGDYIGDSVWPIFHAGLADLVPMDHRIDDLLQLVPLPGHTPGHVGVAIQGARQHGLISGDAFHHPLQCCYPGWSTRFCADPVQARASREALLARCAHDHTLVLPAHFPAPTAGRVVAAPEGSGHAYRFEFDAGGIDRAVLDNGDKTE</sequence>
<evidence type="ECO:0000313" key="6">
    <source>
        <dbReference type="EMBL" id="NYE82930.1"/>
    </source>
</evidence>
<dbReference type="PANTHER" id="PTHR42978:SF6">
    <property type="entry name" value="QUORUM-QUENCHING LACTONASE YTNP-RELATED"/>
    <property type="match status" value="1"/>
</dbReference>
<dbReference type="AlphaFoldDB" id="A0A7Y9IU92"/>
<evidence type="ECO:0000256" key="4">
    <source>
        <dbReference type="ARBA" id="ARBA00022833"/>
    </source>
</evidence>
<dbReference type="PANTHER" id="PTHR42978">
    <property type="entry name" value="QUORUM-QUENCHING LACTONASE YTNP-RELATED-RELATED"/>
    <property type="match status" value="1"/>
</dbReference>
<evidence type="ECO:0000256" key="1">
    <source>
        <dbReference type="ARBA" id="ARBA00007749"/>
    </source>
</evidence>
<dbReference type="Proteomes" id="UP000542125">
    <property type="component" value="Unassembled WGS sequence"/>
</dbReference>
<name>A0A7Y9IU92_9BURK</name>
<dbReference type="InterPro" id="IPR051013">
    <property type="entry name" value="MBL_superfamily_lactonases"/>
</dbReference>
<keyword evidence="4" id="KW-0862">Zinc</keyword>
<evidence type="ECO:0000256" key="2">
    <source>
        <dbReference type="ARBA" id="ARBA00022723"/>
    </source>
</evidence>
<dbReference type="EMBL" id="JACBYR010000001">
    <property type="protein sequence ID" value="NYE82930.1"/>
    <property type="molecule type" value="Genomic_DNA"/>
</dbReference>
<dbReference type="InterPro" id="IPR036866">
    <property type="entry name" value="RibonucZ/Hydroxyglut_hydro"/>
</dbReference>
<evidence type="ECO:0000313" key="7">
    <source>
        <dbReference type="Proteomes" id="UP000542125"/>
    </source>
</evidence>
<keyword evidence="3 6" id="KW-0378">Hydrolase</keyword>
<dbReference type="GO" id="GO:0046872">
    <property type="term" value="F:metal ion binding"/>
    <property type="evidence" value="ECO:0007669"/>
    <property type="project" value="UniProtKB-KW"/>
</dbReference>
<proteinExistence type="inferred from homology"/>
<dbReference type="Gene3D" id="3.60.15.10">
    <property type="entry name" value="Ribonuclease Z/Hydroxyacylglutathione hydrolase-like"/>
    <property type="match status" value="1"/>
</dbReference>
<keyword evidence="7" id="KW-1185">Reference proteome</keyword>
<keyword evidence="2" id="KW-0479">Metal-binding</keyword>
<organism evidence="6 7">
    <name type="scientific">Pigmentiphaga litoralis</name>
    <dbReference type="NCBI Taxonomy" id="516702"/>
    <lineage>
        <taxon>Bacteria</taxon>
        <taxon>Pseudomonadati</taxon>
        <taxon>Pseudomonadota</taxon>
        <taxon>Betaproteobacteria</taxon>
        <taxon>Burkholderiales</taxon>
        <taxon>Alcaligenaceae</taxon>
        <taxon>Pigmentiphaga</taxon>
    </lineage>
</organism>
<dbReference type="SMART" id="SM00849">
    <property type="entry name" value="Lactamase_B"/>
    <property type="match status" value="1"/>
</dbReference>
<feature type="domain" description="Metallo-beta-lactamase" evidence="5">
    <location>
        <begin position="73"/>
        <end position="284"/>
    </location>
</feature>
<accession>A0A7Y9IU92</accession>
<evidence type="ECO:0000256" key="3">
    <source>
        <dbReference type="ARBA" id="ARBA00022801"/>
    </source>
</evidence>
<dbReference type="SUPFAM" id="SSF56281">
    <property type="entry name" value="Metallo-hydrolase/oxidoreductase"/>
    <property type="match status" value="1"/>
</dbReference>
<evidence type="ECO:0000259" key="5">
    <source>
        <dbReference type="SMART" id="SM00849"/>
    </source>
</evidence>
<dbReference type="Pfam" id="PF00753">
    <property type="entry name" value="Lactamase_B"/>
    <property type="match status" value="1"/>
</dbReference>
<protein>
    <submittedName>
        <fullName evidence="6">Glyoxylase-like metal-dependent hydrolase (Beta-lactamase superfamily II)</fullName>
    </submittedName>
</protein>